<evidence type="ECO:0000259" key="2">
    <source>
        <dbReference type="Pfam" id="PF14512"/>
    </source>
</evidence>
<accession>A0ABR2HTM8</accession>
<name>A0ABR2HTM8_9EUKA</name>
<dbReference type="InterPro" id="IPR029478">
    <property type="entry name" value="TM1586_NiRdase"/>
</dbReference>
<feature type="compositionally biased region" description="Low complexity" evidence="1">
    <location>
        <begin position="23"/>
        <end position="34"/>
    </location>
</feature>
<dbReference type="Gene3D" id="3.40.109.10">
    <property type="entry name" value="NADH Oxidase"/>
    <property type="match status" value="1"/>
</dbReference>
<feature type="domain" description="Putative nitroreductase TM1586" evidence="2">
    <location>
        <begin position="144"/>
        <end position="297"/>
    </location>
</feature>
<keyword evidence="4" id="KW-1185">Reference proteome</keyword>
<dbReference type="SUPFAM" id="SSF55469">
    <property type="entry name" value="FMN-dependent nitroreductase-like"/>
    <property type="match status" value="1"/>
</dbReference>
<gene>
    <name evidence="3" type="ORF">M9Y10_017446</name>
</gene>
<dbReference type="Pfam" id="PF14512">
    <property type="entry name" value="TM1586_NiRdase"/>
    <property type="match status" value="1"/>
</dbReference>
<proteinExistence type="predicted"/>
<reference evidence="3 4" key="1">
    <citation type="submission" date="2024-04" db="EMBL/GenBank/DDBJ databases">
        <title>Tritrichomonas musculus Genome.</title>
        <authorList>
            <person name="Alves-Ferreira E."/>
            <person name="Grigg M."/>
            <person name="Lorenzi H."/>
            <person name="Galac M."/>
        </authorList>
    </citation>
    <scope>NUCLEOTIDE SEQUENCE [LARGE SCALE GENOMIC DNA]</scope>
    <source>
        <strain evidence="3 4">EAF2021</strain>
    </source>
</reference>
<comment type="caution">
    <text evidence="3">The sequence shown here is derived from an EMBL/GenBank/DDBJ whole genome shotgun (WGS) entry which is preliminary data.</text>
</comment>
<dbReference type="Proteomes" id="UP001470230">
    <property type="component" value="Unassembled WGS sequence"/>
</dbReference>
<dbReference type="InterPro" id="IPR000415">
    <property type="entry name" value="Nitroreductase-like"/>
</dbReference>
<feature type="region of interest" description="Disordered" evidence="1">
    <location>
        <begin position="1"/>
        <end position="36"/>
    </location>
</feature>
<feature type="compositionally biased region" description="Basic and acidic residues" evidence="1">
    <location>
        <begin position="1"/>
        <end position="19"/>
    </location>
</feature>
<evidence type="ECO:0000313" key="4">
    <source>
        <dbReference type="Proteomes" id="UP001470230"/>
    </source>
</evidence>
<evidence type="ECO:0000313" key="3">
    <source>
        <dbReference type="EMBL" id="KAK8852470.1"/>
    </source>
</evidence>
<protein>
    <recommendedName>
        <fullName evidence="2">Putative nitroreductase TM1586 domain-containing protein</fullName>
    </recommendedName>
</protein>
<sequence>MTEEAKDQKNTTETTEPKESVTSSDSPAPASNSPQFLEPVGLIEAFKLRHSVRTFQKKPFPQQKKQMIAQIITEANSLDTPFQSDGVEISVTGPGLGRMGAVSNEAGFIVQKIPLNQEQQEEGSNTEKPKEDPKILFRKSIIDVSFKLQVAVMRMTQHHISTVWMGGTYNEGEAEERFPDFKVTAVVAFGEEDTPHLMAKFLKFIGGSDKRLPFQQLFYDNDNKRAITENDFEENKPEGTPSYPSYMKDFLLSLRSGPSALNQQGWRFVLSGKEVHLFDAKGNAYSCYGSGIALANLHLLGEIRGGSCTIEVRNPAPEPSPLGGTYIATAVYTE</sequence>
<dbReference type="EMBL" id="JAPFFF010000023">
    <property type="protein sequence ID" value="KAK8852470.1"/>
    <property type="molecule type" value="Genomic_DNA"/>
</dbReference>
<organism evidence="3 4">
    <name type="scientific">Tritrichomonas musculus</name>
    <dbReference type="NCBI Taxonomy" id="1915356"/>
    <lineage>
        <taxon>Eukaryota</taxon>
        <taxon>Metamonada</taxon>
        <taxon>Parabasalia</taxon>
        <taxon>Tritrichomonadida</taxon>
        <taxon>Tritrichomonadidae</taxon>
        <taxon>Tritrichomonas</taxon>
    </lineage>
</organism>
<evidence type="ECO:0000256" key="1">
    <source>
        <dbReference type="SAM" id="MobiDB-lite"/>
    </source>
</evidence>